<organism evidence="2 3">
    <name type="scientific">Citrullus colocynthis</name>
    <name type="common">colocynth</name>
    <dbReference type="NCBI Taxonomy" id="252529"/>
    <lineage>
        <taxon>Eukaryota</taxon>
        <taxon>Viridiplantae</taxon>
        <taxon>Streptophyta</taxon>
        <taxon>Embryophyta</taxon>
        <taxon>Tracheophyta</taxon>
        <taxon>Spermatophyta</taxon>
        <taxon>Magnoliopsida</taxon>
        <taxon>eudicotyledons</taxon>
        <taxon>Gunneridae</taxon>
        <taxon>Pentapetalae</taxon>
        <taxon>rosids</taxon>
        <taxon>fabids</taxon>
        <taxon>Cucurbitales</taxon>
        <taxon>Cucurbitaceae</taxon>
        <taxon>Benincaseae</taxon>
        <taxon>Citrullus</taxon>
    </lineage>
</organism>
<dbReference type="EMBL" id="OZ021742">
    <property type="protein sequence ID" value="CAK9327911.1"/>
    <property type="molecule type" value="Genomic_DNA"/>
</dbReference>
<evidence type="ECO:0000313" key="3">
    <source>
        <dbReference type="Proteomes" id="UP001642487"/>
    </source>
</evidence>
<gene>
    <name evidence="2" type="ORF">CITCOLO1_LOCUS20307</name>
</gene>
<feature type="region of interest" description="Disordered" evidence="1">
    <location>
        <begin position="40"/>
        <end position="76"/>
    </location>
</feature>
<feature type="compositionally biased region" description="Low complexity" evidence="1">
    <location>
        <begin position="54"/>
        <end position="70"/>
    </location>
</feature>
<dbReference type="Pfam" id="PF04578">
    <property type="entry name" value="DUF594"/>
    <property type="match status" value="1"/>
</dbReference>
<name>A0ABP0Z874_9ROSI</name>
<reference evidence="2 3" key="1">
    <citation type="submission" date="2024-03" db="EMBL/GenBank/DDBJ databases">
        <authorList>
            <person name="Gkanogiannis A."/>
            <person name="Becerra Lopez-Lavalle L."/>
        </authorList>
    </citation>
    <scope>NUCLEOTIDE SEQUENCE [LARGE SCALE GENOMIC DNA]</scope>
</reference>
<proteinExistence type="predicted"/>
<dbReference type="InterPro" id="IPR007658">
    <property type="entry name" value="DUF594"/>
</dbReference>
<dbReference type="Proteomes" id="UP001642487">
    <property type="component" value="Chromosome 8"/>
</dbReference>
<feature type="region of interest" description="Disordered" evidence="1">
    <location>
        <begin position="1"/>
        <end position="23"/>
    </location>
</feature>
<evidence type="ECO:0000313" key="2">
    <source>
        <dbReference type="EMBL" id="CAK9327911.1"/>
    </source>
</evidence>
<feature type="compositionally biased region" description="Low complexity" evidence="1">
    <location>
        <begin position="12"/>
        <end position="21"/>
    </location>
</feature>
<dbReference type="PANTHER" id="PTHR31325">
    <property type="entry name" value="OS01G0798800 PROTEIN-RELATED"/>
    <property type="match status" value="1"/>
</dbReference>
<protein>
    <submittedName>
        <fullName evidence="2">Uncharacterized protein</fullName>
    </submittedName>
</protein>
<evidence type="ECO:0000256" key="1">
    <source>
        <dbReference type="SAM" id="MobiDB-lite"/>
    </source>
</evidence>
<accession>A0ABP0Z874</accession>
<keyword evidence="3" id="KW-1185">Reference proteome</keyword>
<sequence length="284" mass="31921">MQVIPSSVREATTQNTPPTTTSDGFFGFLIYPPTPSPPFPLAFSPTAEKDPNLSSDPSGHHSSSSTSAAPTPSPPTRCKTTLRHFLGLLIQSTLSFYIFLHALQPTAMNLVAIPVFIAGIIKNNEQCGGCEGGGDDLKWGISHHKNKALNHSISLLQDTKLLSNYLTYLLAYRQSLFSNGMGRTRFEATVSDTKDFLRRHVPRLLGRVEHAYEYILEDLELRVGCRKDVKRIGSWELQRLEENERWEMMSHEWVELLAKVACERKFYDHIEQLGHGGDLLMFGF</sequence>